<dbReference type="Proteomes" id="UP001183410">
    <property type="component" value="Unassembled WGS sequence"/>
</dbReference>
<protein>
    <submittedName>
        <fullName evidence="2">Helix-turn-helix transcriptional regulator</fullName>
    </submittedName>
</protein>
<dbReference type="EMBL" id="JAVREO010000009">
    <property type="protein sequence ID" value="MDT0267942.1"/>
    <property type="molecule type" value="Genomic_DNA"/>
</dbReference>
<dbReference type="SUPFAM" id="SSF47413">
    <property type="entry name" value="lambda repressor-like DNA-binding domains"/>
    <property type="match status" value="1"/>
</dbReference>
<feature type="domain" description="HTH cro/C1-type" evidence="1">
    <location>
        <begin position="8"/>
        <end position="61"/>
    </location>
</feature>
<dbReference type="Pfam" id="PF01381">
    <property type="entry name" value="HTH_3"/>
    <property type="match status" value="1"/>
</dbReference>
<keyword evidence="3" id="KW-1185">Reference proteome</keyword>
<proteinExistence type="predicted"/>
<dbReference type="SMART" id="SM00530">
    <property type="entry name" value="HTH_XRE"/>
    <property type="match status" value="1"/>
</dbReference>
<dbReference type="PROSITE" id="PS50943">
    <property type="entry name" value="HTH_CROC1"/>
    <property type="match status" value="1"/>
</dbReference>
<comment type="caution">
    <text evidence="2">The sequence shown here is derived from an EMBL/GenBank/DDBJ whole genome shotgun (WGS) entry which is preliminary data.</text>
</comment>
<evidence type="ECO:0000313" key="3">
    <source>
        <dbReference type="Proteomes" id="UP001183410"/>
    </source>
</evidence>
<dbReference type="RefSeq" id="WP_311668021.1">
    <property type="nucleotide sequence ID" value="NZ_JAVREO010000009.1"/>
</dbReference>
<accession>A0ABU2JSI4</accession>
<gene>
    <name evidence="2" type="ORF">RM844_16805</name>
</gene>
<sequence length="409" mass="44196">MSGLSDNVRKLRRTAGLTQESLAEAAGLSPTTVAKVEQGGEVRNATLHALARALDVPTSALFVTEATLPVGDDRGNRRRLVELRQALTPPAGLDGPLVKETPAGELPELSRQIKDGYALYQADRYDSVAKVLPSLLRVTGATVAAGEGDGRGAATVVRVQALLLTGTFLTQVRQYDLAYYAHSEAIRLAGELGQRQLASVGVDGLCWLLIRQARFDECEDLATRTAMEVEPRLSRASQGEIAAWGRLWLRASAAAIRNNRSEEAAEARRMAAVAASAMADESLDFPNHLGSFGPVTAEMKAVEDLSLLGDARGVLDHADSGPLTPTALRNFGRLSRPSWGRHRLDVARAHVTLGAHQEAMDVLTSVLRTSGEWIKHQPMARDIMGDLLKSRKRTLTREMRVMAHHLGVS</sequence>
<evidence type="ECO:0000313" key="2">
    <source>
        <dbReference type="EMBL" id="MDT0267942.1"/>
    </source>
</evidence>
<dbReference type="InterPro" id="IPR001387">
    <property type="entry name" value="Cro/C1-type_HTH"/>
</dbReference>
<dbReference type="Gene3D" id="1.10.260.40">
    <property type="entry name" value="lambda repressor-like DNA-binding domains"/>
    <property type="match status" value="1"/>
</dbReference>
<reference evidence="3" key="1">
    <citation type="submission" date="2023-07" db="EMBL/GenBank/DDBJ databases">
        <title>30 novel species of actinomycetes from the DSMZ collection.</title>
        <authorList>
            <person name="Nouioui I."/>
        </authorList>
    </citation>
    <scope>NUCLEOTIDE SEQUENCE [LARGE SCALE GENOMIC DNA]</scope>
    <source>
        <strain evidence="3">DSM 44915</strain>
    </source>
</reference>
<evidence type="ECO:0000259" key="1">
    <source>
        <dbReference type="PROSITE" id="PS50943"/>
    </source>
</evidence>
<organism evidence="2 3">
    <name type="scientific">Streptomyces chisholmiae</name>
    <dbReference type="NCBI Taxonomy" id="3075540"/>
    <lineage>
        <taxon>Bacteria</taxon>
        <taxon>Bacillati</taxon>
        <taxon>Actinomycetota</taxon>
        <taxon>Actinomycetes</taxon>
        <taxon>Kitasatosporales</taxon>
        <taxon>Streptomycetaceae</taxon>
        <taxon>Streptomyces</taxon>
    </lineage>
</organism>
<name>A0ABU2JSI4_9ACTN</name>
<dbReference type="InterPro" id="IPR010982">
    <property type="entry name" value="Lambda_DNA-bd_dom_sf"/>
</dbReference>
<dbReference type="CDD" id="cd00093">
    <property type="entry name" value="HTH_XRE"/>
    <property type="match status" value="1"/>
</dbReference>